<dbReference type="Pfam" id="PF00078">
    <property type="entry name" value="RVT_1"/>
    <property type="match status" value="1"/>
</dbReference>
<proteinExistence type="predicted"/>
<evidence type="ECO:0000256" key="8">
    <source>
        <dbReference type="ARBA" id="ARBA00022918"/>
    </source>
</evidence>
<feature type="domain" description="Integrase catalytic" evidence="12">
    <location>
        <begin position="701"/>
        <end position="867"/>
    </location>
</feature>
<comment type="caution">
    <text evidence="13">The sequence shown here is derived from an EMBL/GenBank/DDBJ whole genome shotgun (WGS) entry which is preliminary data.</text>
</comment>
<evidence type="ECO:0000259" key="12">
    <source>
        <dbReference type="PROSITE" id="PS50994"/>
    </source>
</evidence>
<dbReference type="PANTHER" id="PTHR37984:SF5">
    <property type="entry name" value="PROTEIN NYNRIN-LIKE"/>
    <property type="match status" value="1"/>
</dbReference>
<name>A0ABR4M9E0_9PEZI</name>
<protein>
    <submittedName>
        <fullName evidence="13">Retrovirus polyprotein</fullName>
    </submittedName>
</protein>
<evidence type="ECO:0000256" key="10">
    <source>
        <dbReference type="SAM" id="MobiDB-lite"/>
    </source>
</evidence>
<dbReference type="InterPro" id="IPR036397">
    <property type="entry name" value="RNaseH_sf"/>
</dbReference>
<dbReference type="PROSITE" id="PS50994">
    <property type="entry name" value="INTEGRASE"/>
    <property type="match status" value="1"/>
</dbReference>
<dbReference type="Gene3D" id="3.30.420.10">
    <property type="entry name" value="Ribonuclease H-like superfamily/Ribonuclease H"/>
    <property type="match status" value="1"/>
</dbReference>
<evidence type="ECO:0000256" key="1">
    <source>
        <dbReference type="ARBA" id="ARBA00004173"/>
    </source>
</evidence>
<dbReference type="RefSeq" id="XP_070856069.1">
    <property type="nucleotide sequence ID" value="XM_071001627.1"/>
</dbReference>
<keyword evidence="5" id="KW-0255">Endonuclease</keyword>
<dbReference type="EMBL" id="JABSNW010000009">
    <property type="protein sequence ID" value="KAL2884888.1"/>
    <property type="molecule type" value="Genomic_DNA"/>
</dbReference>
<dbReference type="InterPro" id="IPR000477">
    <property type="entry name" value="RT_dom"/>
</dbReference>
<evidence type="ECO:0000256" key="6">
    <source>
        <dbReference type="ARBA" id="ARBA00022801"/>
    </source>
</evidence>
<keyword evidence="8" id="KW-0695">RNA-directed DNA polymerase</keyword>
<dbReference type="InterPro" id="IPR041373">
    <property type="entry name" value="RT_RNaseH"/>
</dbReference>
<evidence type="ECO:0000256" key="3">
    <source>
        <dbReference type="ARBA" id="ARBA00022695"/>
    </source>
</evidence>
<dbReference type="PROSITE" id="PS50878">
    <property type="entry name" value="RT_POL"/>
    <property type="match status" value="1"/>
</dbReference>
<keyword evidence="14" id="KW-1185">Reference proteome</keyword>
<reference evidence="13 14" key="1">
    <citation type="submission" date="2020-05" db="EMBL/GenBank/DDBJ databases">
        <title>Ceratocystis lukuohia genome.</title>
        <authorList>
            <person name="Harrington T.C."/>
            <person name="Kim K."/>
            <person name="Mayers C.G."/>
        </authorList>
    </citation>
    <scope>NUCLEOTIDE SEQUENCE [LARGE SCALE GENOMIC DNA]</scope>
    <source>
        <strain evidence="13 14">C4212</strain>
    </source>
</reference>
<keyword evidence="9" id="KW-0496">Mitochondrion</keyword>
<dbReference type="InterPro" id="IPR012337">
    <property type="entry name" value="RNaseH-like_sf"/>
</dbReference>
<dbReference type="SUPFAM" id="SSF56672">
    <property type="entry name" value="DNA/RNA polymerases"/>
    <property type="match status" value="1"/>
</dbReference>
<evidence type="ECO:0000313" key="14">
    <source>
        <dbReference type="Proteomes" id="UP001610728"/>
    </source>
</evidence>
<dbReference type="Pfam" id="PF00665">
    <property type="entry name" value="rve"/>
    <property type="match status" value="1"/>
</dbReference>
<dbReference type="PANTHER" id="PTHR37984">
    <property type="entry name" value="PROTEIN CBG26694"/>
    <property type="match status" value="1"/>
</dbReference>
<dbReference type="InterPro" id="IPR001584">
    <property type="entry name" value="Integrase_cat-core"/>
</dbReference>
<keyword evidence="2" id="KW-0808">Transferase</keyword>
<dbReference type="InterPro" id="IPR041588">
    <property type="entry name" value="Integrase_H2C2"/>
</dbReference>
<dbReference type="CDD" id="cd09274">
    <property type="entry name" value="RNase_HI_RT_Ty3"/>
    <property type="match status" value="1"/>
</dbReference>
<evidence type="ECO:0000313" key="13">
    <source>
        <dbReference type="EMBL" id="KAL2884888.1"/>
    </source>
</evidence>
<dbReference type="Gene3D" id="1.10.340.70">
    <property type="match status" value="1"/>
</dbReference>
<dbReference type="GeneID" id="98121407"/>
<keyword evidence="7" id="KW-0694">RNA-binding</keyword>
<dbReference type="Pfam" id="PF17921">
    <property type="entry name" value="Integrase_H2C2"/>
    <property type="match status" value="1"/>
</dbReference>
<dbReference type="Pfam" id="PF17917">
    <property type="entry name" value="RT_RNaseH"/>
    <property type="match status" value="1"/>
</dbReference>
<keyword evidence="6" id="KW-0378">Hydrolase</keyword>
<organism evidence="13 14">
    <name type="scientific">Ceratocystis lukuohia</name>
    <dbReference type="NCBI Taxonomy" id="2019550"/>
    <lineage>
        <taxon>Eukaryota</taxon>
        <taxon>Fungi</taxon>
        <taxon>Dikarya</taxon>
        <taxon>Ascomycota</taxon>
        <taxon>Pezizomycotina</taxon>
        <taxon>Sordariomycetes</taxon>
        <taxon>Hypocreomycetidae</taxon>
        <taxon>Microascales</taxon>
        <taxon>Ceratocystidaceae</taxon>
        <taxon>Ceratocystis</taxon>
    </lineage>
</organism>
<dbReference type="InterPro" id="IPR050951">
    <property type="entry name" value="Retrovirus_Pol_polyprotein"/>
</dbReference>
<evidence type="ECO:0000256" key="5">
    <source>
        <dbReference type="ARBA" id="ARBA00022759"/>
    </source>
</evidence>
<dbReference type="Gene3D" id="3.10.10.10">
    <property type="entry name" value="HIV Type 1 Reverse Transcriptase, subunit A, domain 1"/>
    <property type="match status" value="1"/>
</dbReference>
<dbReference type="InterPro" id="IPR043128">
    <property type="entry name" value="Rev_trsase/Diguanyl_cyclase"/>
</dbReference>
<dbReference type="InterPro" id="IPR043502">
    <property type="entry name" value="DNA/RNA_pol_sf"/>
</dbReference>
<accession>A0ABR4M9E0</accession>
<keyword evidence="4" id="KW-0540">Nuclease</keyword>
<dbReference type="Gene3D" id="3.30.70.270">
    <property type="match status" value="2"/>
</dbReference>
<dbReference type="CDD" id="cd01647">
    <property type="entry name" value="RT_LTR"/>
    <property type="match status" value="1"/>
</dbReference>
<dbReference type="Proteomes" id="UP001610728">
    <property type="component" value="Unassembled WGS sequence"/>
</dbReference>
<evidence type="ECO:0000256" key="7">
    <source>
        <dbReference type="ARBA" id="ARBA00022884"/>
    </source>
</evidence>
<gene>
    <name evidence="13" type="ORF">HOO65_090183</name>
</gene>
<feature type="compositionally biased region" description="Basic and acidic residues" evidence="10">
    <location>
        <begin position="532"/>
        <end position="547"/>
    </location>
</feature>
<keyword evidence="3" id="KW-0548">Nucleotidyltransferase</keyword>
<feature type="domain" description="Reverse transcriptase" evidence="11">
    <location>
        <begin position="141"/>
        <end position="321"/>
    </location>
</feature>
<evidence type="ECO:0000256" key="9">
    <source>
        <dbReference type="ARBA" id="ARBA00023128"/>
    </source>
</evidence>
<evidence type="ECO:0000256" key="4">
    <source>
        <dbReference type="ARBA" id="ARBA00022722"/>
    </source>
</evidence>
<evidence type="ECO:0000259" key="11">
    <source>
        <dbReference type="PROSITE" id="PS50878"/>
    </source>
</evidence>
<dbReference type="SUPFAM" id="SSF53098">
    <property type="entry name" value="Ribonuclease H-like"/>
    <property type="match status" value="1"/>
</dbReference>
<feature type="region of interest" description="Disordered" evidence="10">
    <location>
        <begin position="527"/>
        <end position="547"/>
    </location>
</feature>
<evidence type="ECO:0000256" key="2">
    <source>
        <dbReference type="ARBA" id="ARBA00022679"/>
    </source>
</evidence>
<sequence>MELHLPGASYKVRPISWYNKAEKPKAIMGAVMAAQILRDRRRVHEGEEPVVFAATIADIEKALQVKSKTDPKTKVPQTYWKHLGVFEDKQDEEIPHRPGIDLEIRLEKDENGKEKRAPWGPLYSMSRDELLVLRKTLLEHLDKGYIRASQSAAAAPVVFTKKPGGGLRFCVDYRGLNAITIKDRYPLPLIHETLRQVAKAQWLTKLDVRAAFHRIRVKEGDEWKTAFKTRYGLYEWRVMPFGLSNGSAVFQRYVNWVLRNYLDNFCSAYVDDILIYTNGTKQEHQEHVLKVLAELEKAGLQLDVDKCEFEVKKTKYLGFIIEVGKGVSMDPRKIEAITTWEAPKTVKGVRSFLGFANFYRTFIENFAELAAPLVELTGKNKPFVWSERQEQAFQMLKDRFCHGGLLAGWDPDLEADATVVESDASGFGIGGRLSQNGLPVAFFSRKMNDAERNYPIHDKELLGVIGCFKEWYPMLRGLVGFNLITDHKNLKYFAKKQLLNEKQVRWSKFLQSLPPFKVTHRPGRLNQAADALSRREQDEPEDPKEGRELQLWKPLQVNYLHAMPTQAPNNLFEKADLQNLWEKAVKEDRDTEAIWNALRNQDSTKMPKDVRGQLGDFTEKDGYLFCRNRLWIPNSEPLRTRLLQEAHDSRVTGHPGRDSTIEILRRQFYWPGLNSDARQFIRNCNICGKGKVWRQKKQGILQPLPIPDRQWKQVSIDFMGPLPKCDNTGNEHIMVITDRLTGSVTLRALPNIQTDTVVTHFSECHYGHHGLPDSIISDRGPQFTSGFWRHLCKLLGIEQKLTTAYHPQSNGGTERANQEIQAYLRVFVNFAQSDWDKLLPSAMLAINNRPSAPRANISPFFASHGYHVDPVQVAIPEGERSAEGSNYGRAEALVERMADTNDLIASALAAAQQRLEDQPRRPAELYQIGDQVWLTMRNLRASFDPPEYATSVPGKVFSISARCRFVSSSLLSHI</sequence>
<comment type="subcellular location">
    <subcellularLocation>
        <location evidence="1">Mitochondrion</location>
    </subcellularLocation>
</comment>